<protein>
    <recommendedName>
        <fullName evidence="8">Mediator of RNA polymerase II transcription subunit 21</fullName>
    </recommendedName>
</protein>
<dbReference type="GO" id="GO:0016592">
    <property type="term" value="C:mediator complex"/>
    <property type="evidence" value="ECO:0007669"/>
    <property type="project" value="InterPro"/>
</dbReference>
<feature type="compositionally biased region" description="Low complexity" evidence="5">
    <location>
        <begin position="1"/>
        <end position="25"/>
    </location>
</feature>
<dbReference type="InParanoid" id="A0A2R5GHM3"/>
<evidence type="ECO:0000256" key="2">
    <source>
        <dbReference type="ARBA" id="ARBA00023015"/>
    </source>
</evidence>
<name>A0A2R5GHM3_9STRA</name>
<accession>A0A2R5GHM3</accession>
<proteinExistence type="predicted"/>
<evidence type="ECO:0000313" key="6">
    <source>
        <dbReference type="EMBL" id="GBG27374.1"/>
    </source>
</evidence>
<dbReference type="AlphaFoldDB" id="A0A2R5GHM3"/>
<dbReference type="EMBL" id="BEYU01000030">
    <property type="protein sequence ID" value="GBG27374.1"/>
    <property type="molecule type" value="Genomic_DNA"/>
</dbReference>
<sequence length="188" mass="20162">MSAAEGAAEGAAESAAGGPAGATSGVQEAAQRPTDSVTALQDELIKLGQGLATTLEDVLQMHAPENVPMPPPGEDPAVFYQNYWQRQREKFATRGFENLDDSAAVDGPRTELRAKAREMVDVVRSVGMLMADNGVDRSEDDQLRELEALGKENVAAHEELEHAVEEANVFLSRVADMQRRVAAGALDF</sequence>
<comment type="subcellular location">
    <subcellularLocation>
        <location evidence="1">Nucleus</location>
    </subcellularLocation>
</comment>
<evidence type="ECO:0000256" key="1">
    <source>
        <dbReference type="ARBA" id="ARBA00004123"/>
    </source>
</evidence>
<gene>
    <name evidence="6" type="ORF">FCC1311_035962</name>
</gene>
<comment type="caution">
    <text evidence="6">The sequence shown here is derived from an EMBL/GenBank/DDBJ whole genome shotgun (WGS) entry which is preliminary data.</text>
</comment>
<evidence type="ECO:0000256" key="4">
    <source>
        <dbReference type="ARBA" id="ARBA00023242"/>
    </source>
</evidence>
<keyword evidence="2" id="KW-0805">Transcription regulation</keyword>
<dbReference type="SUPFAM" id="SSF140718">
    <property type="entry name" value="Mediator hinge subcomplex-like"/>
    <property type="match status" value="1"/>
</dbReference>
<evidence type="ECO:0008006" key="8">
    <source>
        <dbReference type="Google" id="ProtNLM"/>
    </source>
</evidence>
<keyword evidence="3" id="KW-0804">Transcription</keyword>
<organism evidence="6 7">
    <name type="scientific">Hondaea fermentalgiana</name>
    <dbReference type="NCBI Taxonomy" id="2315210"/>
    <lineage>
        <taxon>Eukaryota</taxon>
        <taxon>Sar</taxon>
        <taxon>Stramenopiles</taxon>
        <taxon>Bigyra</taxon>
        <taxon>Labyrinthulomycetes</taxon>
        <taxon>Thraustochytrida</taxon>
        <taxon>Thraustochytriidae</taxon>
        <taxon>Hondaea</taxon>
    </lineage>
</organism>
<dbReference type="Proteomes" id="UP000241890">
    <property type="component" value="Unassembled WGS sequence"/>
</dbReference>
<reference evidence="6 7" key="1">
    <citation type="submission" date="2017-12" db="EMBL/GenBank/DDBJ databases">
        <title>Sequencing, de novo assembly and annotation of complete genome of a new Thraustochytrid species, strain FCC1311.</title>
        <authorList>
            <person name="Sedici K."/>
            <person name="Godart F."/>
            <person name="Aiese Cigliano R."/>
            <person name="Sanseverino W."/>
            <person name="Barakat M."/>
            <person name="Ortet P."/>
            <person name="Marechal E."/>
            <person name="Cagnac O."/>
            <person name="Amato A."/>
        </authorList>
    </citation>
    <scope>NUCLEOTIDE SEQUENCE [LARGE SCALE GENOMIC DNA]</scope>
</reference>
<evidence type="ECO:0000313" key="7">
    <source>
        <dbReference type="Proteomes" id="UP000241890"/>
    </source>
</evidence>
<feature type="region of interest" description="Disordered" evidence="5">
    <location>
        <begin position="1"/>
        <end position="37"/>
    </location>
</feature>
<keyword evidence="4" id="KW-0539">Nucleus</keyword>
<dbReference type="InterPro" id="IPR037212">
    <property type="entry name" value="Med7/Med21-like"/>
</dbReference>
<evidence type="ECO:0000256" key="5">
    <source>
        <dbReference type="SAM" id="MobiDB-lite"/>
    </source>
</evidence>
<evidence type="ECO:0000256" key="3">
    <source>
        <dbReference type="ARBA" id="ARBA00023163"/>
    </source>
</evidence>
<keyword evidence="7" id="KW-1185">Reference proteome</keyword>
<dbReference type="Gene3D" id="6.10.280.10">
    <property type="entry name" value="Mediator complex, subunit Med21"/>
    <property type="match status" value="1"/>
</dbReference>